<sequence>MPKVVSSSRAIAMTVWCSWIEVSTLDDGRGGSALRGVARFNRLLVPMTEAEGAQTGVDDFRHYFRIGEAESNIAPPSSDRNRWFEKTGIRIANGENVATIRPWTWPKAFSGITVNDTCKVRAAIADRETPPRESSQATDWTGKVIAKVLGLDLTKPYDKARTKEIQKEWIKTDVLRIERMAYGNKGKEFDFVVAGENNPAVQE</sequence>
<reference evidence="1 2" key="1">
    <citation type="submission" date="2016-10" db="EMBL/GenBank/DDBJ databases">
        <authorList>
            <person name="de Groot N.N."/>
        </authorList>
    </citation>
    <scope>NUCLEOTIDE SEQUENCE [LARGE SCALE GENOMIC DNA]</scope>
    <source>
        <strain evidence="1 2">CGMCC 1.10836</strain>
    </source>
</reference>
<evidence type="ECO:0000313" key="2">
    <source>
        <dbReference type="Proteomes" id="UP000183002"/>
    </source>
</evidence>
<dbReference type="EMBL" id="FOCO01000091">
    <property type="protein sequence ID" value="SEO30980.1"/>
    <property type="molecule type" value="Genomic_DNA"/>
</dbReference>
<name>A0A1H8NMY2_9RHOB</name>
<dbReference type="OrthoDB" id="1496333at2"/>
<dbReference type="RefSeq" id="WP_050521228.1">
    <property type="nucleotide sequence ID" value="NZ_FOCO01000091.1"/>
</dbReference>
<dbReference type="STRING" id="1077947.SAMN05216227_10914"/>
<protein>
    <submittedName>
        <fullName evidence="1">Uncharacterized protein</fullName>
    </submittedName>
</protein>
<evidence type="ECO:0000313" key="1">
    <source>
        <dbReference type="EMBL" id="SEO30980.1"/>
    </source>
</evidence>
<accession>A0A1H8NMY2</accession>
<dbReference type="Proteomes" id="UP000183002">
    <property type="component" value="Unassembled WGS sequence"/>
</dbReference>
<dbReference type="AlphaFoldDB" id="A0A1H8NMY2"/>
<organism evidence="1 2">
    <name type="scientific">Pseudorhodobacter antarcticus</name>
    <dbReference type="NCBI Taxonomy" id="1077947"/>
    <lineage>
        <taxon>Bacteria</taxon>
        <taxon>Pseudomonadati</taxon>
        <taxon>Pseudomonadota</taxon>
        <taxon>Alphaproteobacteria</taxon>
        <taxon>Rhodobacterales</taxon>
        <taxon>Paracoccaceae</taxon>
        <taxon>Pseudorhodobacter</taxon>
    </lineage>
</organism>
<keyword evidence="2" id="KW-1185">Reference proteome</keyword>
<proteinExistence type="predicted"/>
<gene>
    <name evidence="1" type="ORF">SAMN05216227_10914</name>
</gene>